<dbReference type="Gene3D" id="3.20.20.380">
    <property type="entry name" value="Copper homeostasis (CutC) domain"/>
    <property type="match status" value="1"/>
</dbReference>
<dbReference type="Pfam" id="PF03932">
    <property type="entry name" value="CutC"/>
    <property type="match status" value="1"/>
</dbReference>
<name>A0ABS7SZE0_9FIRM</name>
<reference evidence="3 4" key="1">
    <citation type="submission" date="2021-08" db="EMBL/GenBank/DDBJ databases">
        <title>FDA dAtabase for Regulatory Grade micrObial Sequences (FDA-ARGOS): Supporting development and validation of Infectious Disease Dx tests.</title>
        <authorList>
            <person name="Sproer C."/>
            <person name="Gronow S."/>
            <person name="Severitt S."/>
            <person name="Schroder I."/>
            <person name="Tallon L."/>
            <person name="Sadzewicz L."/>
            <person name="Zhao X."/>
            <person name="Boylan J."/>
            <person name="Ott S."/>
            <person name="Bowen H."/>
            <person name="Vavikolanu K."/>
            <person name="Hazen T."/>
            <person name="Aluvathingal J."/>
            <person name="Nadendla S."/>
            <person name="Lowell S."/>
            <person name="Myers T."/>
            <person name="Yan Y."/>
            <person name="Sichtig H."/>
        </authorList>
    </citation>
    <scope>NUCLEOTIDE SEQUENCE [LARGE SCALE GENOMIC DNA]</scope>
    <source>
        <strain evidence="3 4">FDAARGOS_1460</strain>
    </source>
</reference>
<accession>A0ABS7SZE0</accession>
<dbReference type="SUPFAM" id="SSF110395">
    <property type="entry name" value="CutC-like"/>
    <property type="match status" value="1"/>
</dbReference>
<protein>
    <recommendedName>
        <fullName evidence="2">PF03932 family protein CutC</fullName>
    </recommendedName>
</protein>
<evidence type="ECO:0000256" key="1">
    <source>
        <dbReference type="ARBA" id="ARBA00007768"/>
    </source>
</evidence>
<keyword evidence="4" id="KW-1185">Reference proteome</keyword>
<comment type="caution">
    <text evidence="3">The sequence shown here is derived from an EMBL/GenBank/DDBJ whole genome shotgun (WGS) entry which is preliminary data.</text>
</comment>
<dbReference type="EMBL" id="JAIPME010000002">
    <property type="protein sequence ID" value="MBZ2386875.1"/>
    <property type="molecule type" value="Genomic_DNA"/>
</dbReference>
<evidence type="ECO:0000256" key="2">
    <source>
        <dbReference type="HAMAP-Rule" id="MF_00795"/>
    </source>
</evidence>
<evidence type="ECO:0000313" key="3">
    <source>
        <dbReference type="EMBL" id="MBZ2386875.1"/>
    </source>
</evidence>
<comment type="caution">
    <text evidence="2">Once thought to be involved in copper homeostasis, experiments in E.coli have shown this is not the case.</text>
</comment>
<proteinExistence type="inferred from homology"/>
<gene>
    <name evidence="2" type="primary">cutC</name>
    <name evidence="3" type="ORF">K8P03_06225</name>
</gene>
<sequence length="243" mass="27317">MKLEICIDSFDGMIGAYFGGADRVEICSALTLDGLTPDPGLVDICCEYDNIEKFVMVRPRPGHFTYDDFEIGQMKATIIALKDKPIDGFVLGVLDSYGNLDIETMKELVYLAFPKKVVLHRAFDYSNDGEEKIEELIKMGVDRILTSGKKPKAVEGLDLIRDLQAKYGDKIEIMAGSGVNFENIKEIYEKTHIENFHLSASYTGQTEIDYDNFGKAFDDYRWTSSGLVEAARHAIDDLKNKKV</sequence>
<comment type="similarity">
    <text evidence="1 2">Belongs to the CutC family.</text>
</comment>
<organism evidence="3 4">
    <name type="scientific">Anaerococcus murdochii</name>
    <dbReference type="NCBI Taxonomy" id="411577"/>
    <lineage>
        <taxon>Bacteria</taxon>
        <taxon>Bacillati</taxon>
        <taxon>Bacillota</taxon>
        <taxon>Tissierellia</taxon>
        <taxon>Tissierellales</taxon>
        <taxon>Peptoniphilaceae</taxon>
        <taxon>Anaerococcus</taxon>
    </lineage>
</organism>
<comment type="subcellular location">
    <subcellularLocation>
        <location evidence="2">Cytoplasm</location>
    </subcellularLocation>
</comment>
<dbReference type="PANTHER" id="PTHR12598:SF0">
    <property type="entry name" value="COPPER HOMEOSTASIS PROTEIN CUTC HOMOLOG"/>
    <property type="match status" value="1"/>
</dbReference>
<dbReference type="HAMAP" id="MF_00795">
    <property type="entry name" value="CutC"/>
    <property type="match status" value="1"/>
</dbReference>
<evidence type="ECO:0000313" key="4">
    <source>
        <dbReference type="Proteomes" id="UP000734271"/>
    </source>
</evidence>
<dbReference type="PANTHER" id="PTHR12598">
    <property type="entry name" value="COPPER HOMEOSTASIS PROTEIN CUTC"/>
    <property type="match status" value="1"/>
</dbReference>
<dbReference type="InterPro" id="IPR005627">
    <property type="entry name" value="CutC-like"/>
</dbReference>
<dbReference type="RefSeq" id="WP_223419424.1">
    <property type="nucleotide sequence ID" value="NZ_JAIPME010000002.1"/>
</dbReference>
<keyword evidence="2" id="KW-0963">Cytoplasm</keyword>
<dbReference type="InterPro" id="IPR036822">
    <property type="entry name" value="CutC-like_dom_sf"/>
</dbReference>
<dbReference type="Proteomes" id="UP000734271">
    <property type="component" value="Unassembled WGS sequence"/>
</dbReference>